<name>A0AC34PW41_9BILA</name>
<dbReference type="Proteomes" id="UP000887576">
    <property type="component" value="Unplaced"/>
</dbReference>
<organism evidence="1 2">
    <name type="scientific">Panagrolaimus sp. JU765</name>
    <dbReference type="NCBI Taxonomy" id="591449"/>
    <lineage>
        <taxon>Eukaryota</taxon>
        <taxon>Metazoa</taxon>
        <taxon>Ecdysozoa</taxon>
        <taxon>Nematoda</taxon>
        <taxon>Chromadorea</taxon>
        <taxon>Rhabditida</taxon>
        <taxon>Tylenchina</taxon>
        <taxon>Panagrolaimomorpha</taxon>
        <taxon>Panagrolaimoidea</taxon>
        <taxon>Panagrolaimidae</taxon>
        <taxon>Panagrolaimus</taxon>
    </lineage>
</organism>
<accession>A0AC34PW41</accession>
<reference evidence="2" key="1">
    <citation type="submission" date="2022-11" db="UniProtKB">
        <authorList>
            <consortium name="WormBaseParasite"/>
        </authorList>
    </citation>
    <scope>IDENTIFICATION</scope>
</reference>
<proteinExistence type="predicted"/>
<evidence type="ECO:0000313" key="1">
    <source>
        <dbReference type="Proteomes" id="UP000887576"/>
    </source>
</evidence>
<dbReference type="WBParaSite" id="JU765_v2.g1054.t1">
    <property type="protein sequence ID" value="JU765_v2.g1054.t1"/>
    <property type="gene ID" value="JU765_v2.g1054"/>
</dbReference>
<sequence>MEKKIKQWPVIHHYVQQHVGLGRLLCYLACWRDHHKIEIDPLHLCVLVIKIGNGELETDLIDRIFLCKEMDLGRISEFDSVFSQRGLGRVLIDIFGAFASNFFRRKEKMLVVFAGRQFTIMPSEIIALHAAAIRTYYQLSLSDSISVLPNVNADEGEEFCSLIEGYPISIKVPRDLGRICSELIKKCGVEKFGCSYVATKVKERKFDDSVSICLVACGKMGNVMQFYDALSITPQLDLPCREKVLNLAEQTSEKLRCWNNELNAIKK</sequence>
<evidence type="ECO:0000313" key="2">
    <source>
        <dbReference type="WBParaSite" id="JU765_v2.g1054.t1"/>
    </source>
</evidence>
<protein>
    <submittedName>
        <fullName evidence="2">Uncharacterized protein</fullName>
    </submittedName>
</protein>